<evidence type="ECO:0000259" key="2">
    <source>
        <dbReference type="Pfam" id="PF14111"/>
    </source>
</evidence>
<evidence type="ECO:0000313" key="4">
    <source>
        <dbReference type="EMBL" id="KAF4404973.1"/>
    </source>
</evidence>
<dbReference type="EMBL" id="JAATIP010000153">
    <property type="protein sequence ID" value="KAF4366201.1"/>
    <property type="molecule type" value="Genomic_DNA"/>
</dbReference>
<gene>
    <name evidence="3" type="ORF">F8388_014919</name>
    <name evidence="4" type="ORF">G4B88_006359</name>
</gene>
<proteinExistence type="predicted"/>
<evidence type="ECO:0000313" key="3">
    <source>
        <dbReference type="EMBL" id="KAF4366201.1"/>
    </source>
</evidence>
<dbReference type="Proteomes" id="UP000525078">
    <property type="component" value="Unassembled WGS sequence"/>
</dbReference>
<protein>
    <recommendedName>
        <fullName evidence="2">DUF4283 domain-containing protein</fullName>
    </recommendedName>
</protein>
<dbReference type="AlphaFoldDB" id="A0A7J6IBK3"/>
<dbReference type="Pfam" id="PF14111">
    <property type="entry name" value="DUF4283"/>
    <property type="match status" value="1"/>
</dbReference>
<dbReference type="InterPro" id="IPR025558">
    <property type="entry name" value="DUF4283"/>
</dbReference>
<accession>A0A7J6IBK3</accession>
<reference evidence="5 6" key="1">
    <citation type="journal article" date="2020" name="bioRxiv">
        <title>Sequence and annotation of 42 cannabis genomes reveals extensive copy number variation in cannabinoid synthesis and pathogen resistance genes.</title>
        <authorList>
            <person name="Mckernan K.J."/>
            <person name="Helbert Y."/>
            <person name="Kane L.T."/>
            <person name="Ebling H."/>
            <person name="Zhang L."/>
            <person name="Liu B."/>
            <person name="Eaton Z."/>
            <person name="Mclaughlin S."/>
            <person name="Kingan S."/>
            <person name="Baybayan P."/>
            <person name="Concepcion G."/>
            <person name="Jordan M."/>
            <person name="Riva A."/>
            <person name="Barbazuk W."/>
            <person name="Harkins T."/>
        </authorList>
    </citation>
    <scope>NUCLEOTIDE SEQUENCE [LARGE SCALE GENOMIC DNA]</scope>
    <source>
        <strain evidence="5 6">cv. Jamaican Lion 4</strain>
        <strain evidence="4">Father</strain>
        <strain evidence="3">Mother</strain>
        <tissue evidence="4">Leaf</tissue>
    </source>
</reference>
<organism evidence="4 6">
    <name type="scientific">Cannabis sativa</name>
    <name type="common">Hemp</name>
    <name type="synonym">Marijuana</name>
    <dbReference type="NCBI Taxonomy" id="3483"/>
    <lineage>
        <taxon>Eukaryota</taxon>
        <taxon>Viridiplantae</taxon>
        <taxon>Streptophyta</taxon>
        <taxon>Embryophyta</taxon>
        <taxon>Tracheophyta</taxon>
        <taxon>Spermatophyta</taxon>
        <taxon>Magnoliopsida</taxon>
        <taxon>eudicotyledons</taxon>
        <taxon>Gunneridae</taxon>
        <taxon>Pentapetalae</taxon>
        <taxon>rosids</taxon>
        <taxon>fabids</taxon>
        <taxon>Rosales</taxon>
        <taxon>Cannabaceae</taxon>
        <taxon>Cannabis</taxon>
    </lineage>
</organism>
<keyword evidence="6" id="KW-1185">Reference proteome</keyword>
<name>A0A7J6IBK3_CANSA</name>
<sequence length="181" mass="20654">MCFVLCTKEKKNSVFFDTASIQYNSLVQSLEECCAKLTLEEEVQGGYEVGEEIEINYSFNARWCLVRKFLSSKLMDLEFVQSQLASLWKPRMSMDVKQLKSNLFLFQFFHEMDIQRVIKDSPTSSSSRLSPATDDPTEGKSEPHTLKNLQVDRADLWPFVGHGASRFMAFRGARSFVIGGP</sequence>
<feature type="domain" description="DUF4283" evidence="2">
    <location>
        <begin position="62"/>
        <end position="122"/>
    </location>
</feature>
<evidence type="ECO:0000313" key="5">
    <source>
        <dbReference type="Proteomes" id="UP000525078"/>
    </source>
</evidence>
<feature type="region of interest" description="Disordered" evidence="1">
    <location>
        <begin position="120"/>
        <end position="145"/>
    </location>
</feature>
<comment type="caution">
    <text evidence="4">The sequence shown here is derived from an EMBL/GenBank/DDBJ whole genome shotgun (WGS) entry which is preliminary data.</text>
</comment>
<evidence type="ECO:0000313" key="6">
    <source>
        <dbReference type="Proteomes" id="UP000583929"/>
    </source>
</evidence>
<feature type="compositionally biased region" description="Low complexity" evidence="1">
    <location>
        <begin position="121"/>
        <end position="130"/>
    </location>
</feature>
<evidence type="ECO:0000256" key="1">
    <source>
        <dbReference type="SAM" id="MobiDB-lite"/>
    </source>
</evidence>
<dbReference type="EMBL" id="JAATIQ010000001">
    <property type="protein sequence ID" value="KAF4404973.1"/>
    <property type="molecule type" value="Genomic_DNA"/>
</dbReference>
<dbReference type="Proteomes" id="UP000583929">
    <property type="component" value="Unassembled WGS sequence"/>
</dbReference>